<dbReference type="EMBL" id="QGNW01001366">
    <property type="protein sequence ID" value="RVW43901.1"/>
    <property type="molecule type" value="Genomic_DNA"/>
</dbReference>
<dbReference type="AlphaFoldDB" id="A0A438E817"/>
<evidence type="ECO:0000313" key="2">
    <source>
        <dbReference type="Proteomes" id="UP000288805"/>
    </source>
</evidence>
<proteinExistence type="predicted"/>
<reference evidence="1 2" key="1">
    <citation type="journal article" date="2018" name="PLoS Genet.">
        <title>Population sequencing reveals clonal diversity and ancestral inbreeding in the grapevine cultivar Chardonnay.</title>
        <authorList>
            <person name="Roach M.J."/>
            <person name="Johnson D.L."/>
            <person name="Bohlmann J."/>
            <person name="van Vuuren H.J."/>
            <person name="Jones S.J."/>
            <person name="Pretorius I.S."/>
            <person name="Schmidt S.A."/>
            <person name="Borneman A.R."/>
        </authorList>
    </citation>
    <scope>NUCLEOTIDE SEQUENCE [LARGE SCALE GENOMIC DNA]</scope>
    <source>
        <strain evidence="2">cv. Chardonnay</strain>
        <tissue evidence="1">Leaf</tissue>
    </source>
</reference>
<evidence type="ECO:0000313" key="1">
    <source>
        <dbReference type="EMBL" id="RVW43901.1"/>
    </source>
</evidence>
<name>A0A438E817_VITVI</name>
<gene>
    <name evidence="1" type="ORF">CK203_072375</name>
</gene>
<sequence>MTEMSLGVVRSLGVGRFLEWGALNAWGAAGRVVVFWDNKVLELECMVLL</sequence>
<protein>
    <submittedName>
        <fullName evidence="1">Uncharacterized protein</fullName>
    </submittedName>
</protein>
<dbReference type="Proteomes" id="UP000288805">
    <property type="component" value="Unassembled WGS sequence"/>
</dbReference>
<organism evidence="1 2">
    <name type="scientific">Vitis vinifera</name>
    <name type="common">Grape</name>
    <dbReference type="NCBI Taxonomy" id="29760"/>
    <lineage>
        <taxon>Eukaryota</taxon>
        <taxon>Viridiplantae</taxon>
        <taxon>Streptophyta</taxon>
        <taxon>Embryophyta</taxon>
        <taxon>Tracheophyta</taxon>
        <taxon>Spermatophyta</taxon>
        <taxon>Magnoliopsida</taxon>
        <taxon>eudicotyledons</taxon>
        <taxon>Gunneridae</taxon>
        <taxon>Pentapetalae</taxon>
        <taxon>rosids</taxon>
        <taxon>Vitales</taxon>
        <taxon>Vitaceae</taxon>
        <taxon>Viteae</taxon>
        <taxon>Vitis</taxon>
    </lineage>
</organism>
<comment type="caution">
    <text evidence="1">The sequence shown here is derived from an EMBL/GenBank/DDBJ whole genome shotgun (WGS) entry which is preliminary data.</text>
</comment>
<accession>A0A438E817</accession>